<evidence type="ECO:0000256" key="1">
    <source>
        <dbReference type="SAM" id="SignalP"/>
    </source>
</evidence>
<evidence type="ECO:0000313" key="3">
    <source>
        <dbReference type="EMBL" id="HHE55600.1"/>
    </source>
</evidence>
<name>A0A7V5LK49_CALAY</name>
<dbReference type="AlphaFoldDB" id="A0A7V5LK49"/>
<feature type="chain" id="PRO_5031478276" description="Peptidase M14 domain-containing protein" evidence="1">
    <location>
        <begin position="23"/>
        <end position="513"/>
    </location>
</feature>
<gene>
    <name evidence="3" type="ORF">ENL21_07445</name>
</gene>
<dbReference type="SUPFAM" id="SSF53187">
    <property type="entry name" value="Zn-dependent exopeptidases"/>
    <property type="match status" value="1"/>
</dbReference>
<feature type="domain" description="Peptidase M14" evidence="2">
    <location>
        <begin position="52"/>
        <end position="215"/>
    </location>
</feature>
<reference evidence="3" key="1">
    <citation type="journal article" date="2020" name="mSystems">
        <title>Genome- and Community-Level Interaction Insights into Carbon Utilization and Element Cycling Functions of Hydrothermarchaeota in Hydrothermal Sediment.</title>
        <authorList>
            <person name="Zhou Z."/>
            <person name="Liu Y."/>
            <person name="Xu W."/>
            <person name="Pan J."/>
            <person name="Luo Z.H."/>
            <person name="Li M."/>
        </authorList>
    </citation>
    <scope>NUCLEOTIDE SEQUENCE [LARGE SCALE GENOMIC DNA]</scope>
    <source>
        <strain evidence="3">HyVt-76</strain>
    </source>
</reference>
<dbReference type="Proteomes" id="UP000886111">
    <property type="component" value="Unassembled WGS sequence"/>
</dbReference>
<dbReference type="CDD" id="cd06240">
    <property type="entry name" value="M14-like"/>
    <property type="match status" value="1"/>
</dbReference>
<accession>A0A7V5LK49</accession>
<dbReference type="InterPro" id="IPR000834">
    <property type="entry name" value="Peptidase_M14"/>
</dbReference>
<feature type="signal peptide" evidence="1">
    <location>
        <begin position="1"/>
        <end position="22"/>
    </location>
</feature>
<sequence>MCKKFFRLIILLAIFFPLLSMAQQTNVPTPEQHFGFKPGADRQLFDYEQLIRYLQKVDQNSERVKMIEVGRTPLNKPIMTIFISAPQNINQLDELKKINQQLALNWKLSPAEQEELVNKGKVFVLGTLSMHSGEVGPSQAAPLIVYQLATSQDEAIKEILNDVVYMMVPSQNPDGMDMVVHHYWKYKGTKYEGSSLPGVYHKYVGHDNNRDYVTLSQKDTRAIARLYNQSWMPQVVVEKHQMGSSGPRYFVPPMHDPIAENVDAVIWNWSWIFGSNMVKDMTAAGLAGVTQHYLFDDYWPGSTETSNWKNCISLLTECASCQYATPVYVEPTELRVGGKGLSEYKKSINMSLPWPGGWWRLSDIVQYEIESTHSILKTASLHRAEILKMRNDLCKKEVVRGKSEPPYYFLFPLKQHDQSELVALVHLLKEHNIDVFQLKQDVQFGEIQAHAGDLIVPLSQSFRPFVKEVLEAQVYPVRHYTPEGKIIKPYDITSWSLPLHRGLQYKTINQWQE</sequence>
<comment type="caution">
    <text evidence="3">The sequence shown here is derived from an EMBL/GenBank/DDBJ whole genome shotgun (WGS) entry which is preliminary data.</text>
</comment>
<dbReference type="Pfam" id="PF00246">
    <property type="entry name" value="Peptidase_M14"/>
    <property type="match status" value="1"/>
</dbReference>
<feature type="non-terminal residue" evidence="3">
    <location>
        <position position="513"/>
    </location>
</feature>
<organism evidence="3">
    <name type="scientific">Caldithrix abyssi</name>
    <dbReference type="NCBI Taxonomy" id="187145"/>
    <lineage>
        <taxon>Bacteria</taxon>
        <taxon>Pseudomonadati</taxon>
        <taxon>Calditrichota</taxon>
        <taxon>Calditrichia</taxon>
        <taxon>Calditrichales</taxon>
        <taxon>Calditrichaceae</taxon>
        <taxon>Caldithrix</taxon>
    </lineage>
</organism>
<dbReference type="GO" id="GO:0008270">
    <property type="term" value="F:zinc ion binding"/>
    <property type="evidence" value="ECO:0007669"/>
    <property type="project" value="InterPro"/>
</dbReference>
<keyword evidence="1" id="KW-0732">Signal</keyword>
<dbReference type="GO" id="GO:0006508">
    <property type="term" value="P:proteolysis"/>
    <property type="evidence" value="ECO:0007669"/>
    <property type="project" value="InterPro"/>
</dbReference>
<evidence type="ECO:0000259" key="2">
    <source>
        <dbReference type="Pfam" id="PF00246"/>
    </source>
</evidence>
<protein>
    <recommendedName>
        <fullName evidence="2">Peptidase M14 domain-containing protein</fullName>
    </recommendedName>
</protein>
<dbReference type="GO" id="GO:0004181">
    <property type="term" value="F:metallocarboxypeptidase activity"/>
    <property type="evidence" value="ECO:0007669"/>
    <property type="project" value="InterPro"/>
</dbReference>
<dbReference type="Gene3D" id="3.40.630.10">
    <property type="entry name" value="Zn peptidases"/>
    <property type="match status" value="1"/>
</dbReference>
<proteinExistence type="predicted"/>
<dbReference type="EMBL" id="DRTD01000551">
    <property type="protein sequence ID" value="HHE55600.1"/>
    <property type="molecule type" value="Genomic_DNA"/>
</dbReference>